<sequence>MAPAAKQSNGTLVEASINKFPKIKFTKLFINGEFVDSLSGRTFETIDPRTGEVIANIAEGDKEDIDLAVNAAREAFDNGPWPRLPGPARRKIMLKLADLIDENVEELAYLDALDAGKLFFLGKIQDIPSSAETYRYYAGAADKIHGETLKMSRELQAYTLHEPIGVVGHIIPWNFPSQMFNMKVAPSLAAGCTMVVKPAEQTPLSALFYAHLAKLAGVPDGVINVVPGFGHTAGAAVSAHMDIDMVSFTGSTEVGRLVMQAAALSNLKPVCLELGGKSPFIIFDDVDVDKISDLALQGSFYNKGEICVAGSRVFVQEGIYDKFLKTLKEKAKNFVVGDPFDPNVHYGPQVDKRQHERVLSYIELAKKEGATLLTGGKACEGKGYYIEPTIFIDVTDDMTIAKEEIFGPVMSVFKFKTVEEVIKRANATQYGLAAGIMTNNLNIANTVSRSIRAGAIWINCYFAFDSDSPYGGYKQSGFGRDMGMDGLKKYLQVKSVATPIFNSPWL</sequence>
<protein>
    <submittedName>
        <fullName evidence="1">Uncharacterized protein</fullName>
    </submittedName>
</protein>
<proteinExistence type="predicted"/>
<keyword evidence="2" id="KW-1185">Reference proteome</keyword>
<accession>A0ACC0C6M2</accession>
<dbReference type="Proteomes" id="UP001060085">
    <property type="component" value="Linkage Group LG01"/>
</dbReference>
<organism evidence="1 2">
    <name type="scientific">Catharanthus roseus</name>
    <name type="common">Madagascar periwinkle</name>
    <name type="synonym">Vinca rosea</name>
    <dbReference type="NCBI Taxonomy" id="4058"/>
    <lineage>
        <taxon>Eukaryota</taxon>
        <taxon>Viridiplantae</taxon>
        <taxon>Streptophyta</taxon>
        <taxon>Embryophyta</taxon>
        <taxon>Tracheophyta</taxon>
        <taxon>Spermatophyta</taxon>
        <taxon>Magnoliopsida</taxon>
        <taxon>eudicotyledons</taxon>
        <taxon>Gunneridae</taxon>
        <taxon>Pentapetalae</taxon>
        <taxon>asterids</taxon>
        <taxon>lamiids</taxon>
        <taxon>Gentianales</taxon>
        <taxon>Apocynaceae</taxon>
        <taxon>Rauvolfioideae</taxon>
        <taxon>Vinceae</taxon>
        <taxon>Catharanthinae</taxon>
        <taxon>Catharanthus</taxon>
    </lineage>
</organism>
<evidence type="ECO:0000313" key="1">
    <source>
        <dbReference type="EMBL" id="KAI5680571.1"/>
    </source>
</evidence>
<evidence type="ECO:0000313" key="2">
    <source>
        <dbReference type="Proteomes" id="UP001060085"/>
    </source>
</evidence>
<comment type="caution">
    <text evidence="1">The sequence shown here is derived from an EMBL/GenBank/DDBJ whole genome shotgun (WGS) entry which is preliminary data.</text>
</comment>
<dbReference type="EMBL" id="CM044701">
    <property type="protein sequence ID" value="KAI5680571.1"/>
    <property type="molecule type" value="Genomic_DNA"/>
</dbReference>
<gene>
    <name evidence="1" type="ORF">M9H77_01798</name>
</gene>
<name>A0ACC0C6M2_CATRO</name>
<reference evidence="2" key="1">
    <citation type="journal article" date="2023" name="Nat. Plants">
        <title>Single-cell RNA sequencing provides a high-resolution roadmap for understanding the multicellular compartmentation of specialized metabolism.</title>
        <authorList>
            <person name="Sun S."/>
            <person name="Shen X."/>
            <person name="Li Y."/>
            <person name="Li Y."/>
            <person name="Wang S."/>
            <person name="Li R."/>
            <person name="Zhang H."/>
            <person name="Shen G."/>
            <person name="Guo B."/>
            <person name="Wei J."/>
            <person name="Xu J."/>
            <person name="St-Pierre B."/>
            <person name="Chen S."/>
            <person name="Sun C."/>
        </authorList>
    </citation>
    <scope>NUCLEOTIDE SEQUENCE [LARGE SCALE GENOMIC DNA]</scope>
</reference>